<sequence length="139" mass="15441">MAINFRKALDRHWTDADSLDRAKRLANADHLFGISAECALKAVMIALGAPTNSDGDLSNADHQKHINTLWSNFRIFAQGPHGARYAAKLGSINPFKDWHVIQRYFGDEHFTAATVQAHRAGAFKAKEVFQLAIQDGILK</sequence>
<protein>
    <recommendedName>
        <fullName evidence="3">SAM-dependent methyltransferase</fullName>
    </recommendedName>
</protein>
<accession>A0ABU5H969</accession>
<proteinExistence type="predicted"/>
<reference evidence="1 2" key="1">
    <citation type="submission" date="2023-12" db="EMBL/GenBank/DDBJ databases">
        <title>the genome sequence of Hyalangium sp. s54d21.</title>
        <authorList>
            <person name="Zhang X."/>
        </authorList>
    </citation>
    <scope>NUCLEOTIDE SEQUENCE [LARGE SCALE GENOMIC DNA]</scope>
    <source>
        <strain evidence="2">s54d21</strain>
    </source>
</reference>
<gene>
    <name evidence="1" type="ORF">SYV04_19615</name>
</gene>
<organism evidence="1 2">
    <name type="scientific">Hyalangium rubrum</name>
    <dbReference type="NCBI Taxonomy" id="3103134"/>
    <lineage>
        <taxon>Bacteria</taxon>
        <taxon>Pseudomonadati</taxon>
        <taxon>Myxococcota</taxon>
        <taxon>Myxococcia</taxon>
        <taxon>Myxococcales</taxon>
        <taxon>Cystobacterineae</taxon>
        <taxon>Archangiaceae</taxon>
        <taxon>Hyalangium</taxon>
    </lineage>
</organism>
<comment type="caution">
    <text evidence="1">The sequence shown here is derived from an EMBL/GenBank/DDBJ whole genome shotgun (WGS) entry which is preliminary data.</text>
</comment>
<dbReference type="EMBL" id="JAXIVS010000006">
    <property type="protein sequence ID" value="MDY7228640.1"/>
    <property type="molecule type" value="Genomic_DNA"/>
</dbReference>
<dbReference type="RefSeq" id="WP_321547361.1">
    <property type="nucleotide sequence ID" value="NZ_JAXIVS010000006.1"/>
</dbReference>
<evidence type="ECO:0000313" key="2">
    <source>
        <dbReference type="Proteomes" id="UP001291309"/>
    </source>
</evidence>
<evidence type="ECO:0008006" key="3">
    <source>
        <dbReference type="Google" id="ProtNLM"/>
    </source>
</evidence>
<name>A0ABU5H969_9BACT</name>
<evidence type="ECO:0000313" key="1">
    <source>
        <dbReference type="EMBL" id="MDY7228640.1"/>
    </source>
</evidence>
<keyword evidence="2" id="KW-1185">Reference proteome</keyword>
<dbReference type="Proteomes" id="UP001291309">
    <property type="component" value="Unassembled WGS sequence"/>
</dbReference>